<dbReference type="GO" id="GO:0005768">
    <property type="term" value="C:endosome"/>
    <property type="evidence" value="ECO:0007669"/>
    <property type="project" value="TreeGrafter"/>
</dbReference>
<dbReference type="GO" id="GO:0061630">
    <property type="term" value="F:ubiquitin protein ligase activity"/>
    <property type="evidence" value="ECO:0007669"/>
    <property type="project" value="TreeGrafter"/>
</dbReference>
<dbReference type="GO" id="GO:0008270">
    <property type="term" value="F:zinc ion binding"/>
    <property type="evidence" value="ECO:0007669"/>
    <property type="project" value="UniProtKB-KW"/>
</dbReference>
<dbReference type="PANTHER" id="PTHR46858:SF5">
    <property type="entry name" value="E3 UBIQUITIN-PROTEIN LIGASE APD1-RELATED"/>
    <property type="match status" value="1"/>
</dbReference>
<feature type="region of interest" description="Disordered" evidence="4">
    <location>
        <begin position="28"/>
        <end position="84"/>
    </location>
</feature>
<gene>
    <name evidence="7" type="ORF">Cgig2_005032</name>
</gene>
<feature type="domain" description="E3 ubiquitin-protein ligase APD1-4 middle" evidence="6">
    <location>
        <begin position="233"/>
        <end position="305"/>
    </location>
</feature>
<evidence type="ECO:0000256" key="2">
    <source>
        <dbReference type="ARBA" id="ARBA00022771"/>
    </source>
</evidence>
<dbReference type="GO" id="GO:0009705">
    <property type="term" value="C:plant-type vacuole membrane"/>
    <property type="evidence" value="ECO:0007669"/>
    <property type="project" value="TreeGrafter"/>
</dbReference>
<keyword evidence="8" id="KW-1185">Reference proteome</keyword>
<evidence type="ECO:0000313" key="7">
    <source>
        <dbReference type="EMBL" id="KAJ8452696.1"/>
    </source>
</evidence>
<protein>
    <submittedName>
        <fullName evidence="7">Uncharacterized protein</fullName>
    </submittedName>
</protein>
<proteinExistence type="predicted"/>
<evidence type="ECO:0000256" key="1">
    <source>
        <dbReference type="ARBA" id="ARBA00022723"/>
    </source>
</evidence>
<dbReference type="GO" id="GO:0016567">
    <property type="term" value="P:protein ubiquitination"/>
    <property type="evidence" value="ECO:0007669"/>
    <property type="project" value="TreeGrafter"/>
</dbReference>
<evidence type="ECO:0000259" key="6">
    <source>
        <dbReference type="Pfam" id="PF16041"/>
    </source>
</evidence>
<name>A0A9Q1KXM1_9CARY</name>
<sequence>MYPNFTDCTTLLERLEIWAYQSMNEEQAHNRLPSSTSSSSHYEYDEIGRSVSSSSPVSSQLEETEALVQQQDQHQQRNTGPHPRHSLLPFSVSASVTLIIGFYGSFEVQLGPNCSYLIEANPIFVRSIEAEQIGVKTSGPMLYGFDKSLTPNVRTSWSQSHTASAAPYDRTGWAYFLNSVSEVEVYYEVKSPRFVAVPLIIAQGSESFHEWIQYPSDPNLVLSWKYIYGSGKISQEIEESDTYYVAVGNLDSDTVTVHLNISIKSVLYNTSDAYFQCPLRNYRCSFKLHHLRPNAAVLTSPGAGQVLQLLSIYGRHRLIVCFMEHSCSSLALKTCA</sequence>
<accession>A0A9Q1KXM1</accession>
<dbReference type="OrthoDB" id="3045089at2759"/>
<dbReference type="AlphaFoldDB" id="A0A9Q1KXM1"/>
<dbReference type="PANTHER" id="PTHR46858">
    <property type="entry name" value="OS05G0521000 PROTEIN"/>
    <property type="match status" value="1"/>
</dbReference>
<dbReference type="Proteomes" id="UP001153076">
    <property type="component" value="Unassembled WGS sequence"/>
</dbReference>
<comment type="caution">
    <text evidence="7">The sequence shown here is derived from an EMBL/GenBank/DDBJ whole genome shotgun (WGS) entry which is preliminary data.</text>
</comment>
<dbReference type="EMBL" id="JAKOGI010000003">
    <property type="protein sequence ID" value="KAJ8452696.1"/>
    <property type="molecule type" value="Genomic_DNA"/>
</dbReference>
<dbReference type="InterPro" id="IPR032010">
    <property type="entry name" value="APD1-4_M"/>
</dbReference>
<reference evidence="7" key="1">
    <citation type="submission" date="2022-04" db="EMBL/GenBank/DDBJ databases">
        <title>Carnegiea gigantea Genome sequencing and assembly v2.</title>
        <authorList>
            <person name="Copetti D."/>
            <person name="Sanderson M.J."/>
            <person name="Burquez A."/>
            <person name="Wojciechowski M.F."/>
        </authorList>
    </citation>
    <scope>NUCLEOTIDE SEQUENCE</scope>
    <source>
        <strain evidence="7">SGP5-SGP5p</strain>
        <tissue evidence="7">Aerial part</tissue>
    </source>
</reference>
<dbReference type="Pfam" id="PF16040">
    <property type="entry name" value="APD1-4_N"/>
    <property type="match status" value="1"/>
</dbReference>
<keyword evidence="2" id="KW-0863">Zinc-finger</keyword>
<keyword evidence="1" id="KW-0479">Metal-binding</keyword>
<evidence type="ECO:0000313" key="8">
    <source>
        <dbReference type="Proteomes" id="UP001153076"/>
    </source>
</evidence>
<dbReference type="InterPro" id="IPR032008">
    <property type="entry name" value="APD1-4_N"/>
</dbReference>
<evidence type="ECO:0000256" key="4">
    <source>
        <dbReference type="SAM" id="MobiDB-lite"/>
    </source>
</evidence>
<dbReference type="Pfam" id="PF16041">
    <property type="entry name" value="APD1-4_M"/>
    <property type="match status" value="1"/>
</dbReference>
<feature type="domain" description="E3 ubiquitin-protein ligase APD1-4 N-terminal" evidence="5">
    <location>
        <begin position="139"/>
        <end position="208"/>
    </location>
</feature>
<evidence type="ECO:0000256" key="3">
    <source>
        <dbReference type="ARBA" id="ARBA00022833"/>
    </source>
</evidence>
<feature type="compositionally biased region" description="Low complexity" evidence="4">
    <location>
        <begin position="50"/>
        <end position="59"/>
    </location>
</feature>
<organism evidence="7 8">
    <name type="scientific">Carnegiea gigantea</name>
    <dbReference type="NCBI Taxonomy" id="171969"/>
    <lineage>
        <taxon>Eukaryota</taxon>
        <taxon>Viridiplantae</taxon>
        <taxon>Streptophyta</taxon>
        <taxon>Embryophyta</taxon>
        <taxon>Tracheophyta</taxon>
        <taxon>Spermatophyta</taxon>
        <taxon>Magnoliopsida</taxon>
        <taxon>eudicotyledons</taxon>
        <taxon>Gunneridae</taxon>
        <taxon>Pentapetalae</taxon>
        <taxon>Caryophyllales</taxon>
        <taxon>Cactineae</taxon>
        <taxon>Cactaceae</taxon>
        <taxon>Cactoideae</taxon>
        <taxon>Echinocereeae</taxon>
        <taxon>Carnegiea</taxon>
    </lineage>
</organism>
<feature type="compositionally biased region" description="Polar residues" evidence="4">
    <location>
        <begin position="67"/>
        <end position="79"/>
    </location>
</feature>
<evidence type="ECO:0000259" key="5">
    <source>
        <dbReference type="Pfam" id="PF16040"/>
    </source>
</evidence>
<keyword evidence="3" id="KW-0862">Zinc</keyword>